<dbReference type="Ensembl" id="ENSSSCT00040050004.1">
    <property type="protein sequence ID" value="ENSSSCP00040020756.1"/>
    <property type="gene ID" value="ENSSSCG00040037373.1"/>
</dbReference>
<keyword evidence="2" id="KW-0813">Transport</keyword>
<protein>
    <recommendedName>
        <fullName evidence="4">Lipocalin/cytosolic fatty-acid binding domain-containing protein</fullName>
    </recommendedName>
</protein>
<organism evidence="5 6">
    <name type="scientific">Sus scrofa</name>
    <name type="common">Pig</name>
    <dbReference type="NCBI Taxonomy" id="9823"/>
    <lineage>
        <taxon>Eukaryota</taxon>
        <taxon>Metazoa</taxon>
        <taxon>Chordata</taxon>
        <taxon>Craniata</taxon>
        <taxon>Vertebrata</taxon>
        <taxon>Euteleostomi</taxon>
        <taxon>Mammalia</taxon>
        <taxon>Eutheria</taxon>
        <taxon>Laurasiatheria</taxon>
        <taxon>Artiodactyla</taxon>
        <taxon>Suina</taxon>
        <taxon>Suidae</taxon>
        <taxon>Sus</taxon>
    </lineage>
</organism>
<feature type="domain" description="Lipocalin/cytosolic fatty-acid binding" evidence="4">
    <location>
        <begin position="35"/>
        <end position="165"/>
    </location>
</feature>
<dbReference type="AlphaFoldDB" id="A0A8D0W7K6"/>
<dbReference type="Ensembl" id="ENSSSCT00035048574.1">
    <property type="protein sequence ID" value="ENSSSCP00035019424.1"/>
    <property type="gene ID" value="ENSSSCG00035036655.1"/>
</dbReference>
<dbReference type="Gene3D" id="2.40.128.20">
    <property type="match status" value="1"/>
</dbReference>
<evidence type="ECO:0000256" key="3">
    <source>
        <dbReference type="SAM" id="MobiDB-lite"/>
    </source>
</evidence>
<dbReference type="InterPro" id="IPR002345">
    <property type="entry name" value="Lipocalin"/>
</dbReference>
<reference evidence="5" key="1">
    <citation type="submission" date="2025-05" db="UniProtKB">
        <authorList>
            <consortium name="Ensembl"/>
        </authorList>
    </citation>
    <scope>IDENTIFICATION</scope>
</reference>
<dbReference type="PANTHER" id="PTHR11430">
    <property type="entry name" value="LIPOCALIN"/>
    <property type="match status" value="1"/>
</dbReference>
<dbReference type="Proteomes" id="UP000694722">
    <property type="component" value="Unplaced"/>
</dbReference>
<dbReference type="PANTHER" id="PTHR11430:SF10">
    <property type="entry name" value="EPIDIDYMAL-SPECIFIC LIPOCALIN-6"/>
    <property type="match status" value="1"/>
</dbReference>
<dbReference type="InterPro" id="IPR012674">
    <property type="entry name" value="Calycin"/>
</dbReference>
<dbReference type="Ensembl" id="ENSSSCT00030036129.1">
    <property type="protein sequence ID" value="ENSSSCP00030016516.1"/>
    <property type="gene ID" value="ENSSSCG00030025868.1"/>
</dbReference>
<dbReference type="Proteomes" id="UP000694720">
    <property type="component" value="Unplaced"/>
</dbReference>
<evidence type="ECO:0000313" key="5">
    <source>
        <dbReference type="Ensembl" id="ENSSSCP00030016516.1"/>
    </source>
</evidence>
<dbReference type="GO" id="GO:0036094">
    <property type="term" value="F:small molecule binding"/>
    <property type="evidence" value="ECO:0007669"/>
    <property type="project" value="InterPro"/>
</dbReference>
<dbReference type="Proteomes" id="UP000694728">
    <property type="component" value="Unplaced"/>
</dbReference>
<evidence type="ECO:0000313" key="6">
    <source>
        <dbReference type="Proteomes" id="UP000694570"/>
    </source>
</evidence>
<dbReference type="Proteomes" id="UP000694727">
    <property type="component" value="Unplaced"/>
</dbReference>
<evidence type="ECO:0000259" key="4">
    <source>
        <dbReference type="Pfam" id="PF00061"/>
    </source>
</evidence>
<dbReference type="Ensembl" id="ENSSSCT00045019663.1">
    <property type="protein sequence ID" value="ENSSSCP00045013479.1"/>
    <property type="gene ID" value="ENSSSCG00045011619.1"/>
</dbReference>
<evidence type="ECO:0000256" key="1">
    <source>
        <dbReference type="ARBA" id="ARBA00006889"/>
    </source>
</evidence>
<dbReference type="Ensembl" id="ENSSSCT00050047239.1">
    <property type="protein sequence ID" value="ENSSSCP00050019606.1"/>
    <property type="gene ID" value="ENSSSCG00050035146.1"/>
</dbReference>
<dbReference type="Pfam" id="PF00061">
    <property type="entry name" value="Lipocalin"/>
    <property type="match status" value="1"/>
</dbReference>
<dbReference type="SUPFAM" id="SSF50814">
    <property type="entry name" value="Lipocalins"/>
    <property type="match status" value="1"/>
</dbReference>
<dbReference type="Proteomes" id="UP000694570">
    <property type="component" value="Unplaced"/>
</dbReference>
<sequence>MEGAPPGPAHSPLSGASGRARRRPRGHTPRLGFLGSWYILAAASGEKDFAVERAVRSVEGVLVSLTPQNHLRVLSSRHRLDRCHLHTVELLKQNSGWVFGNPSLGVLEYRVLGTNFRDYAVVFTQLEFGDEAFNTVELYSRSELASQEAMNLFSKWSKNLGFLSQQQATLQKDFTCAHKVHQ</sequence>
<dbReference type="InterPro" id="IPR000566">
    <property type="entry name" value="Lipocln_cytosolic_FA-bd_dom"/>
</dbReference>
<feature type="region of interest" description="Disordered" evidence="3">
    <location>
        <begin position="1"/>
        <end position="27"/>
    </location>
</feature>
<dbReference type="Proteomes" id="UP000694571">
    <property type="component" value="Unplaced"/>
</dbReference>
<proteinExistence type="inferred from homology"/>
<name>A0A8D0W7K6_PIG</name>
<comment type="similarity">
    <text evidence="1">Belongs to the calycin superfamily. Lipocalin family.</text>
</comment>
<accession>A0A8D0W7K6</accession>
<evidence type="ECO:0000256" key="2">
    <source>
        <dbReference type="ARBA" id="ARBA00022448"/>
    </source>
</evidence>
<dbReference type="Ensembl" id="ENSSSCT00025019201.1">
    <property type="protein sequence ID" value="ENSSSCP00025007775.1"/>
    <property type="gene ID" value="ENSSSCG00025014419.1"/>
</dbReference>